<feature type="region of interest" description="Disordered" evidence="2">
    <location>
        <begin position="244"/>
        <end position="281"/>
    </location>
</feature>
<evidence type="ECO:0000256" key="1">
    <source>
        <dbReference type="SAM" id="Coils"/>
    </source>
</evidence>
<dbReference type="Proteomes" id="UP001295794">
    <property type="component" value="Unassembled WGS sequence"/>
</dbReference>
<proteinExistence type="predicted"/>
<keyword evidence="4" id="KW-1185">Reference proteome</keyword>
<feature type="compositionally biased region" description="Polar residues" evidence="2">
    <location>
        <begin position="108"/>
        <end position="119"/>
    </location>
</feature>
<dbReference type="EMBL" id="CAVNYO010000440">
    <property type="protein sequence ID" value="CAK5280082.1"/>
    <property type="molecule type" value="Genomic_DNA"/>
</dbReference>
<evidence type="ECO:0000313" key="3">
    <source>
        <dbReference type="EMBL" id="CAK5280082.1"/>
    </source>
</evidence>
<comment type="caution">
    <text evidence="3">The sequence shown here is derived from an EMBL/GenBank/DDBJ whole genome shotgun (WGS) entry which is preliminary data.</text>
</comment>
<keyword evidence="1" id="KW-0175">Coiled coil</keyword>
<evidence type="ECO:0000256" key="2">
    <source>
        <dbReference type="SAM" id="MobiDB-lite"/>
    </source>
</evidence>
<name>A0AAD2HTX8_9AGAR</name>
<organism evidence="3 4">
    <name type="scientific">Mycena citricolor</name>
    <dbReference type="NCBI Taxonomy" id="2018698"/>
    <lineage>
        <taxon>Eukaryota</taxon>
        <taxon>Fungi</taxon>
        <taxon>Dikarya</taxon>
        <taxon>Basidiomycota</taxon>
        <taxon>Agaricomycotina</taxon>
        <taxon>Agaricomycetes</taxon>
        <taxon>Agaricomycetidae</taxon>
        <taxon>Agaricales</taxon>
        <taxon>Marasmiineae</taxon>
        <taxon>Mycenaceae</taxon>
        <taxon>Mycena</taxon>
    </lineage>
</organism>
<gene>
    <name evidence="3" type="ORF">MYCIT1_LOCUS30511</name>
</gene>
<evidence type="ECO:0000313" key="4">
    <source>
        <dbReference type="Proteomes" id="UP001295794"/>
    </source>
</evidence>
<dbReference type="AlphaFoldDB" id="A0AAD2HTX8"/>
<sequence>MDHHGHGGHGHGQGPNKSSLQYGHMPSSERRDMSLQDNSTSTPFIPHQSLGQALGPLQSSPYSHSRHPPPESFHRISQSPPTHATTSHGTSLTFSVNGQSSIKRKQTDTNNLSTANGSHLSKRRREEESADPYDDGGGGAKHWTDEEKTSLFQWLMGNGNDDHWNALRATKNSCLRDCSVEVFSNKKTYQALKGCYERNFNLFKQIYAFEHYHAGSGPVTAHGEADRLREYDLFYRRWHGDPATTKPSVARSNGAPVHVNEEPEVDDDQTLDYSDSPAGGPSSIIPQQQAPQAPVPYINLHQTLRETHVPPPAPQAPSPIIATPHSASFSLSGSSAAAAPLALPPDQVVNIPVSQSVVSAYLQLLQVQTQTGKQKLEYMRRREEREERDSIQRHEMERMRMEQEKADLEHNRRAASMKQKADRALELLGSAVVDSSLKQAASDYLKNIFMD</sequence>
<feature type="coiled-coil region" evidence="1">
    <location>
        <begin position="384"/>
        <end position="418"/>
    </location>
</feature>
<protein>
    <submittedName>
        <fullName evidence="3">Uncharacterized protein</fullName>
    </submittedName>
</protein>
<feature type="region of interest" description="Disordered" evidence="2">
    <location>
        <begin position="1"/>
        <end position="142"/>
    </location>
</feature>
<reference evidence="3" key="1">
    <citation type="submission" date="2023-11" db="EMBL/GenBank/DDBJ databases">
        <authorList>
            <person name="De Vega J J."/>
            <person name="De Vega J J."/>
        </authorList>
    </citation>
    <scope>NUCLEOTIDE SEQUENCE</scope>
</reference>
<feature type="compositionally biased region" description="Polar residues" evidence="2">
    <location>
        <begin position="75"/>
        <end position="101"/>
    </location>
</feature>
<accession>A0AAD2HTX8</accession>